<evidence type="ECO:0008006" key="6">
    <source>
        <dbReference type="Google" id="ProtNLM"/>
    </source>
</evidence>
<evidence type="ECO:0000313" key="3">
    <source>
        <dbReference type="EMBL" id="STV71172.1"/>
    </source>
</evidence>
<evidence type="ECO:0000313" key="5">
    <source>
        <dbReference type="Proteomes" id="UP000255050"/>
    </source>
</evidence>
<dbReference type="AlphaFoldDB" id="A0A7H4MYP1"/>
<evidence type="ECO:0000313" key="4">
    <source>
        <dbReference type="Proteomes" id="UP000254863"/>
    </source>
</evidence>
<sequence length="228" mass="25780">MIEGGISQRQIAALKEEIGKRDLKPRQRQRLLWRIAKYGVIAAAKRNQRQQTDPDCTPWPARKRGKKKMLRGLPRLLAVRENREAESVTIYLRGKGGRALSAGALGHIHATGAEITGRASSQPKRQQEGPATRRQAARLRKLGFKRRDRGRWVNASASWIMQNMSEAQAGVVIREMSGEPVKQTWKIVLPARAFLGVNDQEFNKIFVRQLQAIDFGWQVTAQDIRGKV</sequence>
<name>A0A7H4MYP1_9ENTR</name>
<evidence type="ECO:0000256" key="1">
    <source>
        <dbReference type="SAM" id="MobiDB-lite"/>
    </source>
</evidence>
<proteinExistence type="predicted"/>
<comment type="caution">
    <text evidence="3">The sequence shown here is derived from an EMBL/GenBank/DDBJ whole genome shotgun (WGS) entry which is preliminary data.</text>
</comment>
<feature type="region of interest" description="Disordered" evidence="1">
    <location>
        <begin position="115"/>
        <end position="135"/>
    </location>
</feature>
<dbReference type="Proteomes" id="UP000255050">
    <property type="component" value="Unassembled WGS sequence"/>
</dbReference>
<evidence type="ECO:0000313" key="2">
    <source>
        <dbReference type="EMBL" id="STR38954.1"/>
    </source>
</evidence>
<reference evidence="4 5" key="1">
    <citation type="submission" date="2018-06" db="EMBL/GenBank/DDBJ databases">
        <authorList>
            <consortium name="Pathogen Informatics"/>
            <person name="Doyle S."/>
        </authorList>
    </citation>
    <scope>NUCLEOTIDE SEQUENCE [LARGE SCALE GENOMIC DNA]</scope>
    <source>
        <strain evidence="3 4">NCTC11685</strain>
        <strain evidence="2 5">NCTC11694</strain>
    </source>
</reference>
<dbReference type="RefSeq" id="WP_267649545.1">
    <property type="nucleotide sequence ID" value="NZ_JAPNME010000014.1"/>
</dbReference>
<dbReference type="EMBL" id="UGJR01000002">
    <property type="protein sequence ID" value="STR38954.1"/>
    <property type="molecule type" value="Genomic_DNA"/>
</dbReference>
<accession>A0A7H4MYP1</accession>
<dbReference type="Proteomes" id="UP000254863">
    <property type="component" value="Unassembled WGS sequence"/>
</dbReference>
<dbReference type="EMBL" id="UGMS01000001">
    <property type="protein sequence ID" value="STV71172.1"/>
    <property type="molecule type" value="Genomic_DNA"/>
</dbReference>
<gene>
    <name evidence="3" type="ORF">NCTC11685_00104</name>
    <name evidence="2" type="ORF">NCTC11694_00091</name>
</gene>
<organism evidence="3 4">
    <name type="scientific">Klebsiella michiganensis</name>
    <dbReference type="NCBI Taxonomy" id="1134687"/>
    <lineage>
        <taxon>Bacteria</taxon>
        <taxon>Pseudomonadati</taxon>
        <taxon>Pseudomonadota</taxon>
        <taxon>Gammaproteobacteria</taxon>
        <taxon>Enterobacterales</taxon>
        <taxon>Enterobacteriaceae</taxon>
        <taxon>Klebsiella/Raoultella group</taxon>
        <taxon>Klebsiella</taxon>
    </lineage>
</organism>
<protein>
    <recommendedName>
        <fullName evidence="6">Phage protein</fullName>
    </recommendedName>
</protein>